<feature type="region of interest" description="Disordered" evidence="1">
    <location>
        <begin position="111"/>
        <end position="140"/>
    </location>
</feature>
<sequence>MLSIQEIEIFSIVSKRLEIGRNVSGEAVSLVIVVHRERSPRRDYRDMEPPFYSGPRDQHVGYQSYHQHSQNFVNQHVRRYAEERRDSAKPLSEVGQDEELGYERVRRLRALKGVDPPGGRSREEGKVQLSSSEEQEEEEELDTMIEEGKIEPRSQKSLSSKGKTIRKAAKAFELLEIRSSTLVPKVISDEIKVWQTMGLSTDESKAISKKYALEFENQSFSFKSPKLDNFVVRYAKDKDCLKSVCAAEEAHFATQLKIMDIAPPLVDLYCKVCALGDGEEETQAKEAVQAVLQQWGRAFHHIPQKRRRSVVSFVDPAYDFLLSALSAYTPGKEAVEFLFTESFLESMLKEATQDAILANSATAREKAKASRKRETSHPGSSTRVLRA</sequence>
<dbReference type="Proteomes" id="UP000789390">
    <property type="component" value="Unassembled WGS sequence"/>
</dbReference>
<feature type="compositionally biased region" description="Polar residues" evidence="1">
    <location>
        <begin position="377"/>
        <end position="387"/>
    </location>
</feature>
<reference evidence="2" key="1">
    <citation type="submission" date="2021-11" db="EMBL/GenBank/DDBJ databases">
        <authorList>
            <person name="Schell T."/>
        </authorList>
    </citation>
    <scope>NUCLEOTIDE SEQUENCE</scope>
    <source>
        <strain evidence="2">M5</strain>
    </source>
</reference>
<dbReference type="EMBL" id="CAKKLH010000302">
    <property type="protein sequence ID" value="CAH0110304.1"/>
    <property type="molecule type" value="Genomic_DNA"/>
</dbReference>
<evidence type="ECO:0000256" key="1">
    <source>
        <dbReference type="SAM" id="MobiDB-lite"/>
    </source>
</evidence>
<organism evidence="2 3">
    <name type="scientific">Daphnia galeata</name>
    <dbReference type="NCBI Taxonomy" id="27404"/>
    <lineage>
        <taxon>Eukaryota</taxon>
        <taxon>Metazoa</taxon>
        <taxon>Ecdysozoa</taxon>
        <taxon>Arthropoda</taxon>
        <taxon>Crustacea</taxon>
        <taxon>Branchiopoda</taxon>
        <taxon>Diplostraca</taxon>
        <taxon>Cladocera</taxon>
        <taxon>Anomopoda</taxon>
        <taxon>Daphniidae</taxon>
        <taxon>Daphnia</taxon>
    </lineage>
</organism>
<dbReference type="OrthoDB" id="6371824at2759"/>
<dbReference type="AlphaFoldDB" id="A0A8J2WSY6"/>
<evidence type="ECO:0000313" key="2">
    <source>
        <dbReference type="EMBL" id="CAH0110304.1"/>
    </source>
</evidence>
<evidence type="ECO:0000313" key="3">
    <source>
        <dbReference type="Proteomes" id="UP000789390"/>
    </source>
</evidence>
<keyword evidence="3" id="KW-1185">Reference proteome</keyword>
<name>A0A8J2WSY6_9CRUS</name>
<feature type="compositionally biased region" description="Basic and acidic residues" evidence="1">
    <location>
        <begin position="363"/>
        <end position="376"/>
    </location>
</feature>
<protein>
    <submittedName>
        <fullName evidence="2">Uncharacterized protein</fullName>
    </submittedName>
</protein>
<gene>
    <name evidence="2" type="ORF">DGAL_LOCUS13867</name>
</gene>
<feature type="region of interest" description="Disordered" evidence="1">
    <location>
        <begin position="362"/>
        <end position="387"/>
    </location>
</feature>
<proteinExistence type="predicted"/>
<accession>A0A8J2WSY6</accession>
<comment type="caution">
    <text evidence="2">The sequence shown here is derived from an EMBL/GenBank/DDBJ whole genome shotgun (WGS) entry which is preliminary data.</text>
</comment>